<proteinExistence type="predicted"/>
<gene>
    <name evidence="3" type="ORF">GCM10022200_03010</name>
</gene>
<keyword evidence="2" id="KW-0812">Transmembrane</keyword>
<dbReference type="Proteomes" id="UP001501697">
    <property type="component" value="Unassembled WGS sequence"/>
</dbReference>
<evidence type="ECO:0000256" key="1">
    <source>
        <dbReference type="SAM" id="MobiDB-lite"/>
    </source>
</evidence>
<keyword evidence="2" id="KW-0472">Membrane</keyword>
<protein>
    <recommendedName>
        <fullName evidence="5">DUF3099 domain-containing protein</fullName>
    </recommendedName>
</protein>
<feature type="compositionally biased region" description="Basic and acidic residues" evidence="1">
    <location>
        <begin position="77"/>
        <end position="86"/>
    </location>
</feature>
<dbReference type="EMBL" id="BAAAYU010000001">
    <property type="protein sequence ID" value="GAA3624133.1"/>
    <property type="molecule type" value="Genomic_DNA"/>
</dbReference>
<name>A0ABP7A3A3_9MICO</name>
<dbReference type="InterPro" id="IPR021449">
    <property type="entry name" value="DUF3099"/>
</dbReference>
<organism evidence="3 4">
    <name type="scientific">Microbacterium awajiense</name>
    <dbReference type="NCBI Taxonomy" id="415214"/>
    <lineage>
        <taxon>Bacteria</taxon>
        <taxon>Bacillati</taxon>
        <taxon>Actinomycetota</taxon>
        <taxon>Actinomycetes</taxon>
        <taxon>Micrococcales</taxon>
        <taxon>Microbacteriaceae</taxon>
        <taxon>Microbacterium</taxon>
    </lineage>
</organism>
<dbReference type="RefSeq" id="WP_344736081.1">
    <property type="nucleotide sequence ID" value="NZ_BAAAYU010000001.1"/>
</dbReference>
<keyword evidence="4" id="KW-1185">Reference proteome</keyword>
<reference evidence="4" key="1">
    <citation type="journal article" date="2019" name="Int. J. Syst. Evol. Microbiol.">
        <title>The Global Catalogue of Microorganisms (GCM) 10K type strain sequencing project: providing services to taxonomists for standard genome sequencing and annotation.</title>
        <authorList>
            <consortium name="The Broad Institute Genomics Platform"/>
            <consortium name="The Broad Institute Genome Sequencing Center for Infectious Disease"/>
            <person name="Wu L."/>
            <person name="Ma J."/>
        </authorList>
    </citation>
    <scope>NUCLEOTIDE SEQUENCE [LARGE SCALE GENOMIC DNA]</scope>
    <source>
        <strain evidence="4">JCM 16544</strain>
    </source>
</reference>
<keyword evidence="2" id="KW-1133">Transmembrane helix</keyword>
<evidence type="ECO:0000313" key="3">
    <source>
        <dbReference type="EMBL" id="GAA3624133.1"/>
    </source>
</evidence>
<comment type="caution">
    <text evidence="3">The sequence shown here is derived from an EMBL/GenBank/DDBJ whole genome shotgun (WGS) entry which is preliminary data.</text>
</comment>
<feature type="transmembrane region" description="Helical" evidence="2">
    <location>
        <begin position="52"/>
        <end position="73"/>
    </location>
</feature>
<dbReference type="Pfam" id="PF11298">
    <property type="entry name" value="DUF3099"/>
    <property type="match status" value="1"/>
</dbReference>
<feature type="compositionally biased region" description="Polar residues" evidence="1">
    <location>
        <begin position="1"/>
        <end position="13"/>
    </location>
</feature>
<accession>A0ABP7A3A3</accession>
<feature type="region of interest" description="Disordered" evidence="1">
    <location>
        <begin position="77"/>
        <end position="123"/>
    </location>
</feature>
<feature type="transmembrane region" description="Helical" evidence="2">
    <location>
        <begin position="29"/>
        <end position="46"/>
    </location>
</feature>
<evidence type="ECO:0008006" key="5">
    <source>
        <dbReference type="Google" id="ProtNLM"/>
    </source>
</evidence>
<evidence type="ECO:0000313" key="4">
    <source>
        <dbReference type="Proteomes" id="UP001501697"/>
    </source>
</evidence>
<feature type="region of interest" description="Disordered" evidence="1">
    <location>
        <begin position="1"/>
        <end position="20"/>
    </location>
</feature>
<feature type="compositionally biased region" description="Acidic residues" evidence="1">
    <location>
        <begin position="113"/>
        <end position="123"/>
    </location>
</feature>
<feature type="compositionally biased region" description="Low complexity" evidence="1">
    <location>
        <begin position="91"/>
        <end position="101"/>
    </location>
</feature>
<sequence length="123" mass="13427">MTRSIPRPQSATSLPRAPRDSAHARSTRYLVMMGVRVLCFVLMVVITPYGWYTWVFGLAAVFLPYFAVVLANVGEEGKNRPAESPERVLTAGPSAPEAPAAGDERVIRIAEASPDESEQEPRA</sequence>
<evidence type="ECO:0000256" key="2">
    <source>
        <dbReference type="SAM" id="Phobius"/>
    </source>
</evidence>